<evidence type="ECO:0000313" key="3">
    <source>
        <dbReference type="EMBL" id="VIP02547.1"/>
    </source>
</evidence>
<dbReference type="EMBL" id="LR593887">
    <property type="protein sequence ID" value="VTS01730.1"/>
    <property type="molecule type" value="Genomic_DNA"/>
</dbReference>
<dbReference type="EMBL" id="LR586016">
    <property type="protein sequence ID" value="VIP02547.1"/>
    <property type="molecule type" value="Genomic_DNA"/>
</dbReference>
<feature type="transmembrane region" description="Helical" evidence="2">
    <location>
        <begin position="65"/>
        <end position="88"/>
    </location>
</feature>
<keyword evidence="2" id="KW-0812">Transmembrane</keyword>
<reference evidence="3" key="1">
    <citation type="submission" date="2019-04" db="EMBL/GenBank/DDBJ databases">
        <authorList>
            <consortium name="Science for Life Laboratories"/>
        </authorList>
    </citation>
    <scope>NUCLEOTIDE SEQUENCE</scope>
    <source>
        <strain evidence="3">MBLW1</strain>
    </source>
</reference>
<feature type="region of interest" description="Disordered" evidence="1">
    <location>
        <begin position="758"/>
        <end position="785"/>
    </location>
</feature>
<dbReference type="RefSeq" id="WP_162657713.1">
    <property type="nucleotide sequence ID" value="NZ_LR593887.1"/>
</dbReference>
<sequence>MSDSITTASRPDLRPIHRLIGRVRLLLRTSWGVTGIGLSIGMAITMIVVMTALDMLSPLTETLRAIAFGVILIPTSWVFLVGVVIPLARRLGPVETARRIEQQIPGMHSRLVSCVDLATQEQAQRSPAFFRRLVEESLDRVRNFRPVSVIDRRSVLRAIGFALVATVVFSLLWVGIPERISVALQRVMFPFADIPPYSSVAYTVFPGTTKILKGEPIQFAAGIDRGQPESLAVELLSLDRKSSLRFDLAAQEGDRAWLLERNSGTLGQGFENGFTYRIIGGGTWSREHQIDLLERPVILSTQAAVHFPEYMGIPEARTYKPQELDVSGPEGGAVEITVDAEGAVAVAEVQMVEQRIKQVPIPGRLPRVWFDGKLPDQVNQSDGWNWQSNALGKAMIHTQAPSQGVASHAFSDARTLFPVKLGERLFVEVYLDPQNPPETVMLQWQDEFGSWEHRAYWGADKIPFGQPGTAGRARLGAIPREWLGRWVMLEIPASNVGLDGKSVKGMGFTLFGGKASWAASCSVGLPMLQDVPELVVVGTHPMQRVETSNRFTGWFPLRGSGFYRVELRNELGFANQAMKEGRTEATADLPPEIALEKPGVDVTLSAPEKIPLQALVRDDYGLNEVWLAVQREGELRYTRTQRLKFYPTPNPAKVDTLIATLDVPAMKLKVGESFRYRLEVSDRRPGRDYVVSKDYSVRITTDSSAADRQFQALLNAQDPFREKLANLIAQQSKVGQRLDAVAQKYEPLQSKIQQMQMADALKNDKAPPQAKAEPTKQPLTPEQMQKLSPDEQKQLGQLRQELAEIAAEEAKNEATSKELANDLANLANQAQKTPLLAKDLADAFADAQQQFQQQAVSPIGDLVQQLRKGANPQDAPADSRKLDQQSDRIQANLESMKRQMDALANAQKNSKNDLNSALQAFKNAKDREQAKMTANELQELKDFLKGLREQLKQSENLQGQLADQTNEAPKESLPKLEGEQDRLEAQTDPQLNQAKQLLDKNRLERIKRNLNLPDEPYAREGQERMVPPTEDDTPEEKSKDANGKKPANDPNAQKPANDPNAEKPEDEDATLQPALSGERLKQDPRFAKKQRPTPKKPNDPNAKADPEAQRADLQDRQAENQQALQNAQQALQSDENAVDNLLNQLEAATQKAQANAQKSQQANGQPMPGEPMSGESGDSELSQAMEELKDLLNSRKLADAKQMAQRAKQPGQGQQANQSPTPPPPGQAPVGNLQGNRPGEITEADLSKIDLQTRAILLQLPPVVREELLQGMKEQGPEGYRRFVADYFKRLSDAQPKP</sequence>
<evidence type="ECO:0000256" key="1">
    <source>
        <dbReference type="SAM" id="MobiDB-lite"/>
    </source>
</evidence>
<feature type="compositionally biased region" description="Basic and acidic residues" evidence="1">
    <location>
        <begin position="1096"/>
        <end position="1118"/>
    </location>
</feature>
<feature type="compositionally biased region" description="Basic and acidic residues" evidence="1">
    <location>
        <begin position="1035"/>
        <end position="1047"/>
    </location>
</feature>
<organism evidence="3">
    <name type="scientific">Tuwongella immobilis</name>
    <dbReference type="NCBI Taxonomy" id="692036"/>
    <lineage>
        <taxon>Bacteria</taxon>
        <taxon>Pseudomonadati</taxon>
        <taxon>Planctomycetota</taxon>
        <taxon>Planctomycetia</taxon>
        <taxon>Gemmatales</taxon>
        <taxon>Gemmataceae</taxon>
        <taxon>Tuwongella</taxon>
    </lineage>
</organism>
<dbReference type="Proteomes" id="UP000464378">
    <property type="component" value="Chromosome"/>
</dbReference>
<feature type="compositionally biased region" description="Basic and acidic residues" evidence="1">
    <location>
        <begin position="877"/>
        <end position="886"/>
    </location>
</feature>
<feature type="transmembrane region" description="Helical" evidence="2">
    <location>
        <begin position="31"/>
        <end position="53"/>
    </location>
</feature>
<evidence type="ECO:0000313" key="4">
    <source>
        <dbReference type="Proteomes" id="UP000464378"/>
    </source>
</evidence>
<keyword evidence="2" id="KW-0472">Membrane</keyword>
<feature type="compositionally biased region" description="Low complexity" evidence="1">
    <location>
        <begin position="1147"/>
        <end position="1165"/>
    </location>
</feature>
<feature type="compositionally biased region" description="Basic and acidic residues" evidence="1">
    <location>
        <begin position="1186"/>
        <end position="1199"/>
    </location>
</feature>
<name>A0A6C2YMG0_9BACT</name>
<feature type="compositionally biased region" description="Low complexity" evidence="1">
    <location>
        <begin position="1119"/>
        <end position="1132"/>
    </location>
</feature>
<evidence type="ECO:0000256" key="2">
    <source>
        <dbReference type="SAM" id="Phobius"/>
    </source>
</evidence>
<feature type="compositionally biased region" description="Basic and acidic residues" evidence="1">
    <location>
        <begin position="997"/>
        <end position="1007"/>
    </location>
</feature>
<dbReference type="KEGG" id="tim:GMBLW1_14130"/>
<proteinExistence type="predicted"/>
<dbReference type="InParanoid" id="A0A6C2YMG0"/>
<protein>
    <submittedName>
        <fullName evidence="3">Uncharacterized protein</fullName>
    </submittedName>
</protein>
<keyword evidence="4" id="KW-1185">Reference proteome</keyword>
<feature type="transmembrane region" description="Helical" evidence="2">
    <location>
        <begin position="155"/>
        <end position="176"/>
    </location>
</feature>
<keyword evidence="2" id="KW-1133">Transmembrane helix</keyword>
<gene>
    <name evidence="3" type="ORF">GMBLW1_14130</name>
</gene>
<feature type="region of interest" description="Disordered" evidence="1">
    <location>
        <begin position="866"/>
        <end position="886"/>
    </location>
</feature>
<feature type="region of interest" description="Disordered" evidence="1">
    <location>
        <begin position="980"/>
        <end position="1246"/>
    </location>
</feature>
<accession>A0A6C2YMG0</accession>